<dbReference type="Proteomes" id="UP000069135">
    <property type="component" value="Chromosome"/>
</dbReference>
<dbReference type="InterPro" id="IPR036769">
    <property type="entry name" value="Ribosomal_uL11_C_sf"/>
</dbReference>
<dbReference type="CDD" id="cd00349">
    <property type="entry name" value="Ribosomal_L11"/>
    <property type="match status" value="1"/>
</dbReference>
<dbReference type="InterPro" id="IPR020783">
    <property type="entry name" value="Ribosomal_uL11_C"/>
</dbReference>
<evidence type="ECO:0000256" key="7">
    <source>
        <dbReference type="HAMAP-Rule" id="MF_00736"/>
    </source>
</evidence>
<evidence type="ECO:0000256" key="1">
    <source>
        <dbReference type="ARBA" id="ARBA00010537"/>
    </source>
</evidence>
<comment type="similarity">
    <text evidence="1 7 8">Belongs to the universal ribosomal protein uL11 family.</text>
</comment>
<gene>
    <name evidence="7" type="primary">rplK</name>
    <name evidence="12" type="ORF">PeribacterD1_0648</name>
</gene>
<evidence type="ECO:0000259" key="11">
    <source>
        <dbReference type="Pfam" id="PF03946"/>
    </source>
</evidence>
<dbReference type="InterPro" id="IPR020785">
    <property type="entry name" value="Ribosomal_uL11_CS"/>
</dbReference>
<dbReference type="GO" id="GO:0003735">
    <property type="term" value="F:structural constituent of ribosome"/>
    <property type="evidence" value="ECO:0007669"/>
    <property type="project" value="InterPro"/>
</dbReference>
<dbReference type="Gene3D" id="1.10.10.250">
    <property type="entry name" value="Ribosomal protein L11, C-terminal domain"/>
    <property type="match status" value="1"/>
</dbReference>
<dbReference type="HAMAP" id="MF_00736">
    <property type="entry name" value="Ribosomal_uL11"/>
    <property type="match status" value="1"/>
</dbReference>
<comment type="subunit">
    <text evidence="7">Part of the ribosomal stalk of the 50S ribosomal subunit. Interacts with L10 and the large rRNA to form the base of the stalk. L10 forms an elongated spine to which L12 dimers bind in a sequential fashion forming a multimeric L10(L12)X complex.</text>
</comment>
<evidence type="ECO:0000256" key="2">
    <source>
        <dbReference type="ARBA" id="ARBA00022481"/>
    </source>
</evidence>
<evidence type="ECO:0000256" key="6">
    <source>
        <dbReference type="ARBA" id="ARBA00023274"/>
    </source>
</evidence>
<dbReference type="FunFam" id="1.10.10.250:FF:000001">
    <property type="entry name" value="50S ribosomal protein L11"/>
    <property type="match status" value="1"/>
</dbReference>
<evidence type="ECO:0000259" key="10">
    <source>
        <dbReference type="Pfam" id="PF00298"/>
    </source>
</evidence>
<proteinExistence type="inferred from homology"/>
<accession>A0A0S1SVE6</accession>
<dbReference type="NCBIfam" id="TIGR01632">
    <property type="entry name" value="L11_bact"/>
    <property type="match status" value="1"/>
</dbReference>
<dbReference type="PROSITE" id="PS00359">
    <property type="entry name" value="RIBOSOMAL_L11"/>
    <property type="match status" value="1"/>
</dbReference>
<sequence length="140" mass="14994">MAKQVAKVIKAQARGGQANPAPPLGPVLGQAGINIQEFCTKFNDKTKSRMGQVVPVVIKVYTDRSFSFELKQSPASALILERAKIEKGSGEPNKNKVGSLTKAQVKEIAEVKMPDLNTKDLEAAMRVIAGTARSMGVTVE</sequence>
<keyword evidence="5 7" id="KW-0689">Ribosomal protein</keyword>
<evidence type="ECO:0000256" key="3">
    <source>
        <dbReference type="ARBA" id="ARBA00022730"/>
    </source>
</evidence>
<keyword evidence="3 7" id="KW-0699">rRNA-binding</keyword>
<protein>
    <recommendedName>
        <fullName evidence="7">Large ribosomal subunit protein uL11</fullName>
    </recommendedName>
</protein>
<dbReference type="Pfam" id="PF03946">
    <property type="entry name" value="Ribosomal_L11_N"/>
    <property type="match status" value="1"/>
</dbReference>
<accession>A0A0S1SH99</accession>
<evidence type="ECO:0000313" key="13">
    <source>
        <dbReference type="Proteomes" id="UP000069135"/>
    </source>
</evidence>
<dbReference type="InterPro" id="IPR020784">
    <property type="entry name" value="Ribosomal_uL11_N"/>
</dbReference>
<evidence type="ECO:0000256" key="5">
    <source>
        <dbReference type="ARBA" id="ARBA00022980"/>
    </source>
</evidence>
<dbReference type="PANTHER" id="PTHR11661:SF1">
    <property type="entry name" value="LARGE RIBOSOMAL SUBUNIT PROTEIN UL11M"/>
    <property type="match status" value="1"/>
</dbReference>
<name>A0A0S1SVE6_9BACT</name>
<dbReference type="Pfam" id="PF00298">
    <property type="entry name" value="Ribosomal_L11"/>
    <property type="match status" value="1"/>
</dbReference>
<dbReference type="PANTHER" id="PTHR11661">
    <property type="entry name" value="60S RIBOSOMAL PROTEIN L12"/>
    <property type="match status" value="1"/>
</dbReference>
<dbReference type="SMART" id="SM00649">
    <property type="entry name" value="RL11"/>
    <property type="match status" value="1"/>
</dbReference>
<dbReference type="PATRIC" id="fig|1735161.3.peg.628"/>
<keyword evidence="4 7" id="KW-0694">RNA-binding</keyword>
<dbReference type="STRING" id="1735162.PeribacterB2_0648"/>
<keyword evidence="2 7" id="KW-0488">Methylation</keyword>
<dbReference type="SUPFAM" id="SSF46906">
    <property type="entry name" value="Ribosomal protein L11, C-terminal domain"/>
    <property type="match status" value="1"/>
</dbReference>
<dbReference type="InterPro" id="IPR036796">
    <property type="entry name" value="Ribosomal_uL11_N_sf"/>
</dbReference>
<dbReference type="EMBL" id="CP013065">
    <property type="protein sequence ID" value="ALM13323.1"/>
    <property type="molecule type" value="Genomic_DNA"/>
</dbReference>
<evidence type="ECO:0000256" key="4">
    <source>
        <dbReference type="ARBA" id="ARBA00022884"/>
    </source>
</evidence>
<accession>A0A0S1SSF8</accession>
<dbReference type="AlphaFoldDB" id="A0A0S1SVE6"/>
<evidence type="ECO:0000256" key="9">
    <source>
        <dbReference type="RuleBase" id="RU003979"/>
    </source>
</evidence>
<dbReference type="SUPFAM" id="SSF54747">
    <property type="entry name" value="Ribosomal L11/L12e N-terminal domain"/>
    <property type="match status" value="1"/>
</dbReference>
<feature type="domain" description="Large ribosomal subunit protein uL11 C-terminal" evidence="10">
    <location>
        <begin position="71"/>
        <end position="139"/>
    </location>
</feature>
<accession>A0A0S1SL38</accession>
<evidence type="ECO:0000256" key="8">
    <source>
        <dbReference type="RuleBase" id="RU003978"/>
    </source>
</evidence>
<dbReference type="KEGG" id="prf:PeribacterA2_0648"/>
<dbReference type="InterPro" id="IPR006519">
    <property type="entry name" value="Ribosomal_uL11_bac-typ"/>
</dbReference>
<keyword evidence="6 7" id="KW-0687">Ribonucleoprotein</keyword>
<reference evidence="13" key="1">
    <citation type="submission" date="2015-10" db="EMBL/GenBank/DDBJ databases">
        <title>Analysis of five complete genome sequences for members of the class Peribacteria in the recently recognized Peregrinibacteria bacterial phylum.</title>
        <authorList>
            <person name="Anantharaman K."/>
            <person name="Brown C.T."/>
            <person name="Burstein D."/>
            <person name="Castelle C.J."/>
            <person name="Probst A.J."/>
            <person name="Thomas B.C."/>
            <person name="Williams K.H."/>
            <person name="Banfield J.F."/>
        </authorList>
    </citation>
    <scope>NUCLEOTIDE SEQUENCE [LARGE SCALE GENOMIC DNA]</scope>
</reference>
<evidence type="ECO:0000313" key="12">
    <source>
        <dbReference type="EMBL" id="ALM13323.1"/>
    </source>
</evidence>
<dbReference type="GO" id="GO:0022625">
    <property type="term" value="C:cytosolic large ribosomal subunit"/>
    <property type="evidence" value="ECO:0007669"/>
    <property type="project" value="TreeGrafter"/>
</dbReference>
<dbReference type="InterPro" id="IPR000911">
    <property type="entry name" value="Ribosomal_uL11"/>
</dbReference>
<dbReference type="GO" id="GO:0070180">
    <property type="term" value="F:large ribosomal subunit rRNA binding"/>
    <property type="evidence" value="ECO:0007669"/>
    <property type="project" value="UniProtKB-UniRule"/>
</dbReference>
<reference evidence="12 13" key="2">
    <citation type="journal article" date="2016" name="PeerJ">
        <title>Analysis of five complete genome sequences for members of the class Peribacteria in the recently recognized Peregrinibacteria bacterial phylum.</title>
        <authorList>
            <person name="Anantharaman K."/>
            <person name="Brown C.T."/>
            <person name="Burstein D."/>
            <person name="Castelle C.J."/>
            <person name="Probst A.J."/>
            <person name="Thomas B.C."/>
            <person name="Williams K.H."/>
            <person name="Banfield J.F."/>
        </authorList>
    </citation>
    <scope>NUCLEOTIDE SEQUENCE [LARGE SCALE GENOMIC DNA]</scope>
    <source>
        <strain evidence="12">RIFOXYD1_FULL_PER-ii_59_16</strain>
    </source>
</reference>
<comment type="function">
    <text evidence="7 9">Forms part of the ribosomal stalk which helps the ribosome interact with GTP-bound translation factors.</text>
</comment>
<dbReference type="GO" id="GO:0006412">
    <property type="term" value="P:translation"/>
    <property type="evidence" value="ECO:0007669"/>
    <property type="project" value="UniProtKB-UniRule"/>
</dbReference>
<comment type="PTM">
    <text evidence="7 9">One or more lysine residues are methylated.</text>
</comment>
<feature type="domain" description="Large ribosomal subunit protein uL11 N-terminal" evidence="11">
    <location>
        <begin position="9"/>
        <end position="66"/>
    </location>
</feature>
<dbReference type="Gene3D" id="3.30.1550.10">
    <property type="entry name" value="Ribosomal protein L11/L12, N-terminal domain"/>
    <property type="match status" value="1"/>
</dbReference>
<organism evidence="12 13">
    <name type="scientific">Candidatus Peribacter riflensis</name>
    <dbReference type="NCBI Taxonomy" id="1735162"/>
    <lineage>
        <taxon>Bacteria</taxon>
        <taxon>Candidatus Peregrinibacteriota</taxon>
        <taxon>Candidatus Peribacteria</taxon>
        <taxon>Candidatus Peribacterales</taxon>
        <taxon>Candidatus Peribacteraceae</taxon>
        <taxon>Candidatus Peribacter</taxon>
    </lineage>
</organism>
<accession>A0A0S1STS1</accession>